<keyword evidence="1" id="KW-0175">Coiled coil</keyword>
<proteinExistence type="predicted"/>
<protein>
    <submittedName>
        <fullName evidence="2">Uncharacterized protein</fullName>
    </submittedName>
</protein>
<evidence type="ECO:0000256" key="1">
    <source>
        <dbReference type="SAM" id="Coils"/>
    </source>
</evidence>
<reference evidence="2 3" key="1">
    <citation type="journal article" date="2015" name="Sci. Rep.">
        <title>Genome of the facultative scuticociliatosis pathogen Pseudocohnilembus persalinus provides insight into its virulence through horizontal gene transfer.</title>
        <authorList>
            <person name="Xiong J."/>
            <person name="Wang G."/>
            <person name="Cheng J."/>
            <person name="Tian M."/>
            <person name="Pan X."/>
            <person name="Warren A."/>
            <person name="Jiang C."/>
            <person name="Yuan D."/>
            <person name="Miao W."/>
        </authorList>
    </citation>
    <scope>NUCLEOTIDE SEQUENCE [LARGE SCALE GENOMIC DNA]</scope>
    <source>
        <strain evidence="2">36N120E</strain>
    </source>
</reference>
<keyword evidence="3" id="KW-1185">Reference proteome</keyword>
<dbReference type="EMBL" id="LDAU01000094">
    <property type="protein sequence ID" value="KRX06656.1"/>
    <property type="molecule type" value="Genomic_DNA"/>
</dbReference>
<evidence type="ECO:0000313" key="2">
    <source>
        <dbReference type="EMBL" id="KRX06656.1"/>
    </source>
</evidence>
<sequence length="440" mass="52796">MEEKKINNQENYDPMTCTNIDHNDQEFVIFKFSDKINEILQCFDCNTEDNENNKKISINQIKKFSVTKINNFPPIKDPKKSKELRKALEICSQEKLKQFRENIINLIEGHYQKVNQDLYNFLLQSKKAVIQQFENFLEFPDISGFYDIEPLKKALDQFQNKIINLEELFDIQLKMKKEYECEKKSQIVFNMEKKQKEIENQVDQLKENLNQKAQIFKQDIVIDDRQIKNIEDQIRTNQNNQNQQSLQQNNKKLNKQNIEQFQFFKSNYLNSEKSQIDFKKKIIFAESNQFQFAHSESLDKNKSYHLKIKIKINPIIGYNKQLYFYLIGSNDKDNDWDDQNYISFKDQYGFSRPGNGNDYIQEGQDFCQFWENKESILNLVINFDQQLFELYDEQKNCYVKNIINQKKIDGELMIGIKCRIYKSLLRFGEIELKIKDIKCY</sequence>
<dbReference type="Proteomes" id="UP000054937">
    <property type="component" value="Unassembled WGS sequence"/>
</dbReference>
<feature type="coiled-coil region" evidence="1">
    <location>
        <begin position="148"/>
        <end position="256"/>
    </location>
</feature>
<evidence type="ECO:0000313" key="3">
    <source>
        <dbReference type="Proteomes" id="UP000054937"/>
    </source>
</evidence>
<name>A0A0V0QXB7_PSEPJ</name>
<dbReference type="AlphaFoldDB" id="A0A0V0QXB7"/>
<organism evidence="2 3">
    <name type="scientific">Pseudocohnilembus persalinus</name>
    <name type="common">Ciliate</name>
    <dbReference type="NCBI Taxonomy" id="266149"/>
    <lineage>
        <taxon>Eukaryota</taxon>
        <taxon>Sar</taxon>
        <taxon>Alveolata</taxon>
        <taxon>Ciliophora</taxon>
        <taxon>Intramacronucleata</taxon>
        <taxon>Oligohymenophorea</taxon>
        <taxon>Scuticociliatia</taxon>
        <taxon>Philasterida</taxon>
        <taxon>Pseudocohnilembidae</taxon>
        <taxon>Pseudocohnilembus</taxon>
    </lineage>
</organism>
<dbReference type="InParanoid" id="A0A0V0QXB7"/>
<gene>
    <name evidence="2" type="ORF">PPERSA_13135</name>
</gene>
<accession>A0A0V0QXB7</accession>
<comment type="caution">
    <text evidence="2">The sequence shown here is derived from an EMBL/GenBank/DDBJ whole genome shotgun (WGS) entry which is preliminary data.</text>
</comment>